<keyword evidence="3" id="KW-1185">Reference proteome</keyword>
<sequence length="123" mass="13932">MKFNGICLITEDVTYLAGFYKEILQAEAVGDEINARILLEGSHIDIFSKLGMENMAPGSTLNAGYGSCTIEIEVDDVDKEFNRLSNANVIFVKLPETYPWGRRSFWFRDPDGNIINFYQNINP</sequence>
<dbReference type="SUPFAM" id="SSF54593">
    <property type="entry name" value="Glyoxalase/Bleomycin resistance protein/Dihydroxybiphenyl dioxygenase"/>
    <property type="match status" value="1"/>
</dbReference>
<dbReference type="InterPro" id="IPR004360">
    <property type="entry name" value="Glyas_Fos-R_dOase_dom"/>
</dbReference>
<dbReference type="InterPro" id="IPR037523">
    <property type="entry name" value="VOC_core"/>
</dbReference>
<protein>
    <recommendedName>
        <fullName evidence="1">VOC domain-containing protein</fullName>
    </recommendedName>
</protein>
<organism evidence="2 3">
    <name type="scientific">Paenibacillus selenitireducens</name>
    <dbReference type="NCBI Taxonomy" id="1324314"/>
    <lineage>
        <taxon>Bacteria</taxon>
        <taxon>Bacillati</taxon>
        <taxon>Bacillota</taxon>
        <taxon>Bacilli</taxon>
        <taxon>Bacillales</taxon>
        <taxon>Paenibacillaceae</taxon>
        <taxon>Paenibacillus</taxon>
    </lineage>
</organism>
<evidence type="ECO:0000259" key="1">
    <source>
        <dbReference type="PROSITE" id="PS51819"/>
    </source>
</evidence>
<dbReference type="Gene3D" id="3.10.180.10">
    <property type="entry name" value="2,3-Dihydroxybiphenyl 1,2-Dioxygenase, domain 1"/>
    <property type="match status" value="1"/>
</dbReference>
<evidence type="ECO:0000313" key="3">
    <source>
        <dbReference type="Proteomes" id="UP000190188"/>
    </source>
</evidence>
<evidence type="ECO:0000313" key="2">
    <source>
        <dbReference type="EMBL" id="OPA75356.1"/>
    </source>
</evidence>
<dbReference type="STRING" id="1324314.BVG16_22465"/>
<proteinExistence type="predicted"/>
<comment type="caution">
    <text evidence="2">The sequence shown here is derived from an EMBL/GenBank/DDBJ whole genome shotgun (WGS) entry which is preliminary data.</text>
</comment>
<feature type="domain" description="VOC" evidence="1">
    <location>
        <begin position="2"/>
        <end position="120"/>
    </location>
</feature>
<dbReference type="PROSITE" id="PS51819">
    <property type="entry name" value="VOC"/>
    <property type="match status" value="1"/>
</dbReference>
<reference evidence="2 3" key="1">
    <citation type="submission" date="2017-01" db="EMBL/GenBank/DDBJ databases">
        <title>Genome analysis of Paenibacillus selenitrireducens ES3-24.</title>
        <authorList>
            <person name="Xu D."/>
            <person name="Yao R."/>
            <person name="Zheng S."/>
        </authorList>
    </citation>
    <scope>NUCLEOTIDE SEQUENCE [LARGE SCALE GENOMIC DNA]</scope>
    <source>
        <strain evidence="2 3">ES3-24</strain>
    </source>
</reference>
<dbReference type="Pfam" id="PF00903">
    <property type="entry name" value="Glyoxalase"/>
    <property type="match status" value="1"/>
</dbReference>
<dbReference type="AlphaFoldDB" id="A0A1T2X6Q7"/>
<dbReference type="Proteomes" id="UP000190188">
    <property type="component" value="Unassembled WGS sequence"/>
</dbReference>
<accession>A0A1T2X6Q7</accession>
<name>A0A1T2X6Q7_9BACL</name>
<gene>
    <name evidence="2" type="ORF">BVG16_22465</name>
</gene>
<dbReference type="InterPro" id="IPR029068">
    <property type="entry name" value="Glyas_Bleomycin-R_OHBP_Dase"/>
</dbReference>
<dbReference type="EMBL" id="MSZX01000009">
    <property type="protein sequence ID" value="OPA75356.1"/>
    <property type="molecule type" value="Genomic_DNA"/>
</dbReference>